<sequence length="57" mass="6329">MNETVEPDRPWALETVQELKELAREKAPASLIALRLRRSQADVRAKASELGLSLAAE</sequence>
<dbReference type="EMBL" id="BSFI01000008">
    <property type="protein sequence ID" value="GLK68630.1"/>
    <property type="molecule type" value="Genomic_DNA"/>
</dbReference>
<reference evidence="1" key="1">
    <citation type="journal article" date="2014" name="Int. J. Syst. Evol. Microbiol.">
        <title>Complete genome sequence of Corynebacterium casei LMG S-19264T (=DSM 44701T), isolated from a smear-ripened cheese.</title>
        <authorList>
            <consortium name="US DOE Joint Genome Institute (JGI-PGF)"/>
            <person name="Walter F."/>
            <person name="Albersmeier A."/>
            <person name="Kalinowski J."/>
            <person name="Ruckert C."/>
        </authorList>
    </citation>
    <scope>NUCLEOTIDE SEQUENCE</scope>
    <source>
        <strain evidence="1">VKM B-2347</strain>
    </source>
</reference>
<organism evidence="1 2">
    <name type="scientific">Hansschlegelia plantiphila</name>
    <dbReference type="NCBI Taxonomy" id="374655"/>
    <lineage>
        <taxon>Bacteria</taxon>
        <taxon>Pseudomonadati</taxon>
        <taxon>Pseudomonadota</taxon>
        <taxon>Alphaproteobacteria</taxon>
        <taxon>Hyphomicrobiales</taxon>
        <taxon>Methylopilaceae</taxon>
        <taxon>Hansschlegelia</taxon>
    </lineage>
</organism>
<proteinExistence type="predicted"/>
<keyword evidence="2" id="KW-1185">Reference proteome</keyword>
<accession>A0A9W6J3I9</accession>
<evidence type="ECO:0000313" key="1">
    <source>
        <dbReference type="EMBL" id="GLK68630.1"/>
    </source>
</evidence>
<reference evidence="1" key="2">
    <citation type="submission" date="2023-01" db="EMBL/GenBank/DDBJ databases">
        <authorList>
            <person name="Sun Q."/>
            <person name="Evtushenko L."/>
        </authorList>
    </citation>
    <scope>NUCLEOTIDE SEQUENCE</scope>
    <source>
        <strain evidence="1">VKM B-2347</strain>
    </source>
</reference>
<comment type="caution">
    <text evidence="1">The sequence shown here is derived from an EMBL/GenBank/DDBJ whole genome shotgun (WGS) entry which is preliminary data.</text>
</comment>
<name>A0A9W6J3I9_9HYPH</name>
<protein>
    <submittedName>
        <fullName evidence="1">Uncharacterized protein</fullName>
    </submittedName>
</protein>
<dbReference type="AlphaFoldDB" id="A0A9W6J3I9"/>
<dbReference type="RefSeq" id="WP_271168859.1">
    <property type="nucleotide sequence ID" value="NZ_BSFI01000008.1"/>
</dbReference>
<dbReference type="Proteomes" id="UP001143372">
    <property type="component" value="Unassembled WGS sequence"/>
</dbReference>
<evidence type="ECO:0000313" key="2">
    <source>
        <dbReference type="Proteomes" id="UP001143372"/>
    </source>
</evidence>
<gene>
    <name evidence="1" type="ORF">GCM10008179_22680</name>
</gene>